<dbReference type="Pfam" id="PF01694">
    <property type="entry name" value="Rhomboid"/>
    <property type="match status" value="1"/>
</dbReference>
<dbReference type="Gene3D" id="1.20.1540.10">
    <property type="entry name" value="Rhomboid-like"/>
    <property type="match status" value="1"/>
</dbReference>
<evidence type="ECO:0000313" key="8">
    <source>
        <dbReference type="EMBL" id="ABK26248.1"/>
    </source>
</evidence>
<keyword evidence="5 6" id="KW-0472">Membrane</keyword>
<dbReference type="InterPro" id="IPR022764">
    <property type="entry name" value="Peptidase_S54_rhomboid_dom"/>
</dbReference>
<comment type="similarity">
    <text evidence="2">Belongs to the peptidase S54 family.</text>
</comment>
<dbReference type="GO" id="GO:0004252">
    <property type="term" value="F:serine-type endopeptidase activity"/>
    <property type="evidence" value="ECO:0007669"/>
    <property type="project" value="InterPro"/>
</dbReference>
<dbReference type="SUPFAM" id="SSF144091">
    <property type="entry name" value="Rhomboid-like"/>
    <property type="match status" value="1"/>
</dbReference>
<dbReference type="PANTHER" id="PTHR43066">
    <property type="entry name" value="RHOMBOID-RELATED PROTEIN"/>
    <property type="match status" value="1"/>
</dbReference>
<protein>
    <recommendedName>
        <fullName evidence="7">Peptidase S54 rhomboid domain-containing protein</fullName>
    </recommendedName>
</protein>
<sequence>MQSPINILNASSYHTTLVANSLTFPRLWSVRSHGNYTTRGWLPPKPLLQAFRVHIFPRHLQSNRTLQLRTRAGSDPQRRTSDMISQLELDKSESLSTRRRPVSAIFWLLLLNIGIYVADHLLQFVPIKWLYLYHDLPQWYQFFTATFCHVNWSHLSSNLFFLYIFGKLVEEEGGGFALWLSYLVTGAGANLVSWLILPRTVVSIGASGAVFGLFAVSVLVKISWDWRKILEVLILGQFVIEKVMDAAQASTQFVGNNSRILGVENINHIAHLSGALVGVALIWFLSKIPSGQPKEGQQRKPYLKK</sequence>
<proteinExistence type="evidence at transcript level"/>
<feature type="transmembrane region" description="Helical" evidence="6">
    <location>
        <begin position="202"/>
        <end position="220"/>
    </location>
</feature>
<keyword evidence="4 6" id="KW-1133">Transmembrane helix</keyword>
<dbReference type="GO" id="GO:0016020">
    <property type="term" value="C:membrane"/>
    <property type="evidence" value="ECO:0007669"/>
    <property type="project" value="UniProtKB-SubCell"/>
</dbReference>
<evidence type="ECO:0000256" key="6">
    <source>
        <dbReference type="SAM" id="Phobius"/>
    </source>
</evidence>
<dbReference type="FunFam" id="1.20.1540.10:FF:000013">
    <property type="entry name" value="Rhomboid protease aarA"/>
    <property type="match status" value="1"/>
</dbReference>
<evidence type="ECO:0000256" key="2">
    <source>
        <dbReference type="ARBA" id="ARBA00009045"/>
    </source>
</evidence>
<dbReference type="MEROPS" id="S54.025"/>
<dbReference type="InterPro" id="IPR035952">
    <property type="entry name" value="Rhomboid-like_sf"/>
</dbReference>
<name>A9P037_PICSI</name>
<reference evidence="8" key="1">
    <citation type="journal article" date="2008" name="BMC Genomics">
        <title>A conifer genomics resource of 200,000 spruce (Picea spp.) ESTs and 6,464 high-quality, sequence-finished full-length cDNAs for Sitka spruce (Picea sitchensis).</title>
        <authorList>
            <person name="Ralph S.G."/>
            <person name="Chun H.J."/>
            <person name="Kolosova N."/>
            <person name="Cooper D."/>
            <person name="Oddy C."/>
            <person name="Ritland C.E."/>
            <person name="Kirkpatrick R."/>
            <person name="Moore R."/>
            <person name="Barber S."/>
            <person name="Holt R.A."/>
            <person name="Jones S.J."/>
            <person name="Marra M.A."/>
            <person name="Douglas C.J."/>
            <person name="Ritland K."/>
            <person name="Bohlmann J."/>
        </authorList>
    </citation>
    <scope>NUCLEOTIDE SEQUENCE</scope>
    <source>
        <tissue evidence="8">Green portion of the leader tissue</tissue>
    </source>
</reference>
<dbReference type="EMBL" id="EF086992">
    <property type="protein sequence ID" value="ABK26248.1"/>
    <property type="molecule type" value="mRNA"/>
</dbReference>
<accession>A9P037</accession>
<organism evidence="8">
    <name type="scientific">Picea sitchensis</name>
    <name type="common">Sitka spruce</name>
    <name type="synonym">Pinus sitchensis</name>
    <dbReference type="NCBI Taxonomy" id="3332"/>
    <lineage>
        <taxon>Eukaryota</taxon>
        <taxon>Viridiplantae</taxon>
        <taxon>Streptophyta</taxon>
        <taxon>Embryophyta</taxon>
        <taxon>Tracheophyta</taxon>
        <taxon>Spermatophyta</taxon>
        <taxon>Pinopsida</taxon>
        <taxon>Pinidae</taxon>
        <taxon>Conifers I</taxon>
        <taxon>Pinales</taxon>
        <taxon>Pinaceae</taxon>
        <taxon>Picea</taxon>
    </lineage>
</organism>
<feature type="domain" description="Peptidase S54 rhomboid" evidence="7">
    <location>
        <begin position="138"/>
        <end position="287"/>
    </location>
</feature>
<feature type="transmembrane region" description="Helical" evidence="6">
    <location>
        <begin position="138"/>
        <end position="164"/>
    </location>
</feature>
<dbReference type="PANTHER" id="PTHR43066:SF5">
    <property type="entry name" value="RHOMBOID-LIKE PROTEIN 11, CHLOROPLASTIC-RELATED"/>
    <property type="match status" value="1"/>
</dbReference>
<keyword evidence="3 6" id="KW-0812">Transmembrane</keyword>
<evidence type="ECO:0000256" key="4">
    <source>
        <dbReference type="ARBA" id="ARBA00022989"/>
    </source>
</evidence>
<feature type="transmembrane region" description="Helical" evidence="6">
    <location>
        <begin position="176"/>
        <end position="196"/>
    </location>
</feature>
<dbReference type="AlphaFoldDB" id="A9P037"/>
<comment type="subcellular location">
    <subcellularLocation>
        <location evidence="1">Membrane</location>
        <topology evidence="1">Multi-pass membrane protein</topology>
    </subcellularLocation>
</comment>
<evidence type="ECO:0000256" key="3">
    <source>
        <dbReference type="ARBA" id="ARBA00022692"/>
    </source>
</evidence>
<evidence type="ECO:0000259" key="7">
    <source>
        <dbReference type="Pfam" id="PF01694"/>
    </source>
</evidence>
<evidence type="ECO:0000256" key="1">
    <source>
        <dbReference type="ARBA" id="ARBA00004141"/>
    </source>
</evidence>
<feature type="transmembrane region" description="Helical" evidence="6">
    <location>
        <begin position="101"/>
        <end position="118"/>
    </location>
</feature>
<evidence type="ECO:0000256" key="5">
    <source>
        <dbReference type="ARBA" id="ARBA00023136"/>
    </source>
</evidence>